<dbReference type="Gene3D" id="1.10.3210.10">
    <property type="entry name" value="Hypothetical protein af1432"/>
    <property type="match status" value="1"/>
</dbReference>
<evidence type="ECO:0000313" key="3">
    <source>
        <dbReference type="Proteomes" id="UP001631949"/>
    </source>
</evidence>
<gene>
    <name evidence="2" type="ORF">ACKQTC_08910</name>
</gene>
<name>A0ABW9H199_9FIRM</name>
<dbReference type="SUPFAM" id="SSF109604">
    <property type="entry name" value="HD-domain/PDEase-like"/>
    <property type="match status" value="1"/>
</dbReference>
<evidence type="ECO:0000313" key="2">
    <source>
        <dbReference type="EMBL" id="MFM9414485.1"/>
    </source>
</evidence>
<keyword evidence="3" id="KW-1185">Reference proteome</keyword>
<proteinExistence type="predicted"/>
<sequence>METAVKREDAIALLKEYNPDPFHMVHALTVEGIMDYMAEALGYGEDKDFWAMAGLLHDVDFGTYPEEHLQHAPRLLASIGAEAPLVHAVMSHGYGICSEVAPEHEMEKVLFAMDELSGIIWAGLLLRPSGTLQDMEVKSVKKKFKDKHFAAGCNRDIIRRGADQLGWDLADLQARTLEAMKADEDRLRAEVARWAPGYRLPEIKEG</sequence>
<comment type="caution">
    <text evidence="2">The sequence shown here is derived from an EMBL/GenBank/DDBJ whole genome shotgun (WGS) entry which is preliminary data.</text>
</comment>
<dbReference type="Proteomes" id="UP001631949">
    <property type="component" value="Unassembled WGS sequence"/>
</dbReference>
<accession>A0ABW9H199</accession>
<dbReference type="RefSeq" id="WP_408978091.1">
    <property type="nucleotide sequence ID" value="NZ_JBJUVG010000020.1"/>
</dbReference>
<dbReference type="InterPro" id="IPR006674">
    <property type="entry name" value="HD_domain"/>
</dbReference>
<dbReference type="Pfam" id="PF01966">
    <property type="entry name" value="HD"/>
    <property type="match status" value="1"/>
</dbReference>
<dbReference type="PANTHER" id="PTHR38659">
    <property type="entry name" value="METAL-DEPENDENT PHOSPHOHYDROLASE"/>
    <property type="match status" value="1"/>
</dbReference>
<dbReference type="EMBL" id="JBJUVG010000020">
    <property type="protein sequence ID" value="MFM9414485.1"/>
    <property type="molecule type" value="Genomic_DNA"/>
</dbReference>
<dbReference type="PANTHER" id="PTHR38659:SF2">
    <property type="entry name" value="HDIG DOMAIN PROTEIN"/>
    <property type="match status" value="1"/>
</dbReference>
<reference evidence="2 3" key="1">
    <citation type="journal article" date="2016" name="Int. J. Syst. Evol. Microbiol.">
        <title>Peptococcus simiae sp. nov., isolated from rhesus macaque faeces and emended description of the genus Peptococcus.</title>
        <authorList>
            <person name="Shkoporov A.N."/>
            <person name="Efimov B.A."/>
            <person name="Kondova I."/>
            <person name="Ouwerling B."/>
            <person name="Chaplin A.V."/>
            <person name="Shcherbakova V.A."/>
            <person name="Langermans J.A.M."/>
        </authorList>
    </citation>
    <scope>NUCLEOTIDE SEQUENCE [LARGE SCALE GENOMIC DNA]</scope>
    <source>
        <strain evidence="2 3">M108</strain>
    </source>
</reference>
<evidence type="ECO:0000259" key="1">
    <source>
        <dbReference type="Pfam" id="PF01966"/>
    </source>
</evidence>
<organism evidence="2 3">
    <name type="scientific">Peptococcus simiae</name>
    <dbReference type="NCBI Taxonomy" id="1643805"/>
    <lineage>
        <taxon>Bacteria</taxon>
        <taxon>Bacillati</taxon>
        <taxon>Bacillota</taxon>
        <taxon>Clostridia</taxon>
        <taxon>Eubacteriales</taxon>
        <taxon>Peptococcaceae</taxon>
        <taxon>Peptococcus</taxon>
    </lineage>
</organism>
<feature type="domain" description="HD" evidence="1">
    <location>
        <begin position="26"/>
        <end position="96"/>
    </location>
</feature>
<protein>
    <submittedName>
        <fullName evidence="2">HD domain-containing protein</fullName>
    </submittedName>
</protein>